<dbReference type="AlphaFoldDB" id="A0A1Y1YM34"/>
<comment type="caution">
    <text evidence="2">The sequence shown here is derived from an EMBL/GenBank/DDBJ whole genome shotgun (WGS) entry which is preliminary data.</text>
</comment>
<keyword evidence="3" id="KW-1185">Reference proteome</keyword>
<dbReference type="GO" id="GO:0005524">
    <property type="term" value="F:ATP binding"/>
    <property type="evidence" value="ECO:0007669"/>
    <property type="project" value="InterPro"/>
</dbReference>
<sequence length="66" mass="7443">DIAKAVQYVYDHSIRHGNIGSQNILLDSLKTVLLCDFAVRFCCAILLDLALIEILLELERKEVLSI</sequence>
<evidence type="ECO:0000313" key="2">
    <source>
        <dbReference type="EMBL" id="ORX99079.1"/>
    </source>
</evidence>
<dbReference type="Gene3D" id="1.10.510.10">
    <property type="entry name" value="Transferase(Phosphotransferase) domain 1"/>
    <property type="match status" value="1"/>
</dbReference>
<gene>
    <name evidence="2" type="ORF">BCR34DRAFT_495635</name>
</gene>
<organism evidence="2 3">
    <name type="scientific">Clohesyomyces aquaticus</name>
    <dbReference type="NCBI Taxonomy" id="1231657"/>
    <lineage>
        <taxon>Eukaryota</taxon>
        <taxon>Fungi</taxon>
        <taxon>Dikarya</taxon>
        <taxon>Ascomycota</taxon>
        <taxon>Pezizomycotina</taxon>
        <taxon>Dothideomycetes</taxon>
        <taxon>Pleosporomycetidae</taxon>
        <taxon>Pleosporales</taxon>
        <taxon>Lindgomycetaceae</taxon>
        <taxon>Clohesyomyces</taxon>
    </lineage>
</organism>
<accession>A0A1Y1YM34</accession>
<dbReference type="OrthoDB" id="1668230at2759"/>
<dbReference type="InterPro" id="IPR000719">
    <property type="entry name" value="Prot_kinase_dom"/>
</dbReference>
<proteinExistence type="predicted"/>
<dbReference type="SUPFAM" id="SSF56112">
    <property type="entry name" value="Protein kinase-like (PK-like)"/>
    <property type="match status" value="1"/>
</dbReference>
<dbReference type="InterPro" id="IPR011009">
    <property type="entry name" value="Kinase-like_dom_sf"/>
</dbReference>
<protein>
    <recommendedName>
        <fullName evidence="1">Protein kinase domain-containing protein</fullName>
    </recommendedName>
</protein>
<dbReference type="EMBL" id="MCFA01000204">
    <property type="protein sequence ID" value="ORX99079.1"/>
    <property type="molecule type" value="Genomic_DNA"/>
</dbReference>
<dbReference type="PROSITE" id="PS50011">
    <property type="entry name" value="PROTEIN_KINASE_DOM"/>
    <property type="match status" value="1"/>
</dbReference>
<evidence type="ECO:0000259" key="1">
    <source>
        <dbReference type="PROSITE" id="PS50011"/>
    </source>
</evidence>
<feature type="domain" description="Protein kinase" evidence="1">
    <location>
        <begin position="1"/>
        <end position="66"/>
    </location>
</feature>
<dbReference type="GO" id="GO:0004672">
    <property type="term" value="F:protein kinase activity"/>
    <property type="evidence" value="ECO:0007669"/>
    <property type="project" value="InterPro"/>
</dbReference>
<reference evidence="2 3" key="1">
    <citation type="submission" date="2016-07" db="EMBL/GenBank/DDBJ databases">
        <title>Pervasive Adenine N6-methylation of Active Genes in Fungi.</title>
        <authorList>
            <consortium name="DOE Joint Genome Institute"/>
            <person name="Mondo S.J."/>
            <person name="Dannebaum R.O."/>
            <person name="Kuo R.C."/>
            <person name="Labutti K."/>
            <person name="Haridas S."/>
            <person name="Kuo A."/>
            <person name="Salamov A."/>
            <person name="Ahrendt S.R."/>
            <person name="Lipzen A."/>
            <person name="Sullivan W."/>
            <person name="Andreopoulos W.B."/>
            <person name="Clum A."/>
            <person name="Lindquist E."/>
            <person name="Daum C."/>
            <person name="Ramamoorthy G.K."/>
            <person name="Gryganskyi A."/>
            <person name="Culley D."/>
            <person name="Magnuson J.K."/>
            <person name="James T.Y."/>
            <person name="O'Malley M.A."/>
            <person name="Stajich J.E."/>
            <person name="Spatafora J.W."/>
            <person name="Visel A."/>
            <person name="Grigoriev I.V."/>
        </authorList>
    </citation>
    <scope>NUCLEOTIDE SEQUENCE [LARGE SCALE GENOMIC DNA]</scope>
    <source>
        <strain evidence="2 3">CBS 115471</strain>
    </source>
</reference>
<feature type="non-terminal residue" evidence="2">
    <location>
        <position position="1"/>
    </location>
</feature>
<name>A0A1Y1YM34_9PLEO</name>
<evidence type="ECO:0000313" key="3">
    <source>
        <dbReference type="Proteomes" id="UP000193144"/>
    </source>
</evidence>
<dbReference type="Proteomes" id="UP000193144">
    <property type="component" value="Unassembled WGS sequence"/>
</dbReference>